<feature type="non-terminal residue" evidence="3">
    <location>
        <position position="1"/>
    </location>
</feature>
<dbReference type="EMBL" id="DF846985">
    <property type="protein sequence ID" value="GAT51188.1"/>
    <property type="molecule type" value="Genomic_DNA"/>
</dbReference>
<protein>
    <recommendedName>
        <fullName evidence="2">SAP domain-containing protein</fullName>
    </recommendedName>
</protein>
<evidence type="ECO:0000259" key="2">
    <source>
        <dbReference type="Pfam" id="PF02037"/>
    </source>
</evidence>
<keyword evidence="1" id="KW-1133">Transmembrane helix</keyword>
<dbReference type="Proteomes" id="UP000815677">
    <property type="component" value="Unassembled WGS sequence"/>
</dbReference>
<accession>A0ABQ0LJC2</accession>
<keyword evidence="1" id="KW-0812">Transmembrane</keyword>
<feature type="transmembrane region" description="Helical" evidence="1">
    <location>
        <begin position="36"/>
        <end position="61"/>
    </location>
</feature>
<feature type="non-terminal residue" evidence="3">
    <location>
        <position position="148"/>
    </location>
</feature>
<feature type="domain" description="SAP" evidence="2">
    <location>
        <begin position="107"/>
        <end position="138"/>
    </location>
</feature>
<evidence type="ECO:0000256" key="1">
    <source>
        <dbReference type="SAM" id="Phobius"/>
    </source>
</evidence>
<proteinExistence type="predicted"/>
<dbReference type="InterPro" id="IPR003034">
    <property type="entry name" value="SAP_dom"/>
</dbReference>
<dbReference type="Pfam" id="PF02037">
    <property type="entry name" value="SAP"/>
    <property type="match status" value="1"/>
</dbReference>
<dbReference type="Gene3D" id="1.10.720.30">
    <property type="entry name" value="SAP domain"/>
    <property type="match status" value="1"/>
</dbReference>
<keyword evidence="4" id="KW-1185">Reference proteome</keyword>
<evidence type="ECO:0000313" key="4">
    <source>
        <dbReference type="Proteomes" id="UP000815677"/>
    </source>
</evidence>
<reference evidence="3" key="1">
    <citation type="submission" date="2014-09" db="EMBL/GenBank/DDBJ databases">
        <title>Genome sequence of the luminous mushroom Mycena chlorophos for searching fungal bioluminescence genes.</title>
        <authorList>
            <person name="Tanaka Y."/>
            <person name="Kasuga D."/>
            <person name="Oba Y."/>
            <person name="Hase S."/>
            <person name="Sato K."/>
            <person name="Oba Y."/>
            <person name="Sakakibara Y."/>
        </authorList>
    </citation>
    <scope>NUCLEOTIDE SEQUENCE</scope>
</reference>
<organism evidence="3 4">
    <name type="scientific">Mycena chlorophos</name>
    <name type="common">Agaric fungus</name>
    <name type="synonym">Agaricus chlorophos</name>
    <dbReference type="NCBI Taxonomy" id="658473"/>
    <lineage>
        <taxon>Eukaryota</taxon>
        <taxon>Fungi</taxon>
        <taxon>Dikarya</taxon>
        <taxon>Basidiomycota</taxon>
        <taxon>Agaricomycotina</taxon>
        <taxon>Agaricomycetes</taxon>
        <taxon>Agaricomycetidae</taxon>
        <taxon>Agaricales</taxon>
        <taxon>Marasmiineae</taxon>
        <taxon>Mycenaceae</taxon>
        <taxon>Mycena</taxon>
    </lineage>
</organism>
<dbReference type="SUPFAM" id="SSF68906">
    <property type="entry name" value="SAP domain"/>
    <property type="match status" value="1"/>
</dbReference>
<name>A0ABQ0LJC2_MYCCL</name>
<evidence type="ECO:0000313" key="3">
    <source>
        <dbReference type="EMBL" id="GAT51188.1"/>
    </source>
</evidence>
<keyword evidence="1" id="KW-0472">Membrane</keyword>
<gene>
    <name evidence="3" type="ORF">MCHLO_08350</name>
</gene>
<dbReference type="InterPro" id="IPR036361">
    <property type="entry name" value="SAP_dom_sf"/>
</dbReference>
<sequence>MAADCLFDPTSVASAIGAAAVTKGLGKPLFATAHQVASTVCTAPTVLVLAVLLAPLAVVVARNTADRSSAMAPVSQEAIQAAAKRDAWLFPGDGDTEVVEYALDDKSNTLAKLKGLCTRFKLPVSGSKSVLQDRLKKFSADFCDDPDS</sequence>